<feature type="transmembrane region" description="Helical" evidence="7">
    <location>
        <begin position="20"/>
        <end position="41"/>
    </location>
</feature>
<keyword evidence="9" id="KW-0378">Hydrolase</keyword>
<dbReference type="GO" id="GO:0016020">
    <property type="term" value="C:membrane"/>
    <property type="evidence" value="ECO:0007669"/>
    <property type="project" value="UniProtKB-SubCell"/>
</dbReference>
<proteinExistence type="inferred from homology"/>
<keyword evidence="9" id="KW-0645">Protease</keyword>
<dbReference type="InterPro" id="IPR050710">
    <property type="entry name" value="Band7/mec-2_domain"/>
</dbReference>
<evidence type="ECO:0000313" key="9">
    <source>
        <dbReference type="EMBL" id="NMD87775.1"/>
    </source>
</evidence>
<evidence type="ECO:0000256" key="5">
    <source>
        <dbReference type="ARBA" id="ARBA00023136"/>
    </source>
</evidence>
<dbReference type="InterPro" id="IPR010201">
    <property type="entry name" value="HflK"/>
</dbReference>
<evidence type="ECO:0000256" key="6">
    <source>
        <dbReference type="SAM" id="MobiDB-lite"/>
    </source>
</evidence>
<comment type="similarity">
    <text evidence="2">Belongs to the band 7/mec-2 family. HflK subfamily.</text>
</comment>
<feature type="transmembrane region" description="Helical" evidence="7">
    <location>
        <begin position="117"/>
        <end position="139"/>
    </location>
</feature>
<keyword evidence="5 7" id="KW-0472">Membrane</keyword>
<dbReference type="CDD" id="cd03404">
    <property type="entry name" value="SPFH_HflK"/>
    <property type="match status" value="1"/>
</dbReference>
<reference evidence="9 10" key="1">
    <citation type="submission" date="2020-04" db="EMBL/GenBank/DDBJ databases">
        <authorList>
            <person name="Hitch T.C.A."/>
            <person name="Wylensek D."/>
            <person name="Clavel T."/>
        </authorList>
    </citation>
    <scope>NUCLEOTIDE SEQUENCE [LARGE SCALE GENOMIC DNA]</scope>
    <source>
        <strain evidence="9 10">COR2-253-APC-1A</strain>
    </source>
</reference>
<evidence type="ECO:0000256" key="3">
    <source>
        <dbReference type="ARBA" id="ARBA00022692"/>
    </source>
</evidence>
<dbReference type="Gene3D" id="3.30.479.30">
    <property type="entry name" value="Band 7 domain"/>
    <property type="match status" value="1"/>
</dbReference>
<feature type="transmembrane region" description="Helical" evidence="7">
    <location>
        <begin position="159"/>
        <end position="180"/>
    </location>
</feature>
<evidence type="ECO:0000313" key="10">
    <source>
        <dbReference type="Proteomes" id="UP000576225"/>
    </source>
</evidence>
<keyword evidence="4 7" id="KW-1133">Transmembrane helix</keyword>
<dbReference type="RefSeq" id="WP_168963099.1">
    <property type="nucleotide sequence ID" value="NZ_JABAEW010000030.1"/>
</dbReference>
<evidence type="ECO:0000256" key="1">
    <source>
        <dbReference type="ARBA" id="ARBA00004167"/>
    </source>
</evidence>
<dbReference type="InterPro" id="IPR036013">
    <property type="entry name" value="Band_7/SPFH_dom_sf"/>
</dbReference>
<dbReference type="PANTHER" id="PTHR43327">
    <property type="entry name" value="STOMATIN-LIKE PROTEIN 2, MITOCHONDRIAL"/>
    <property type="match status" value="1"/>
</dbReference>
<dbReference type="EMBL" id="JABAEW010000030">
    <property type="protein sequence ID" value="NMD87775.1"/>
    <property type="molecule type" value="Genomic_DNA"/>
</dbReference>
<dbReference type="PANTHER" id="PTHR43327:SF2">
    <property type="entry name" value="MODULATOR OF FTSH PROTEASE HFLK"/>
    <property type="match status" value="1"/>
</dbReference>
<protein>
    <submittedName>
        <fullName evidence="9">Protease modulator HflK</fullName>
    </submittedName>
</protein>
<feature type="transmembrane region" description="Helical" evidence="7">
    <location>
        <begin position="192"/>
        <end position="215"/>
    </location>
</feature>
<dbReference type="Proteomes" id="UP000576225">
    <property type="component" value="Unassembled WGS sequence"/>
</dbReference>
<accession>A0A848AWC5</accession>
<feature type="transmembrane region" description="Helical" evidence="7">
    <location>
        <begin position="53"/>
        <end position="74"/>
    </location>
</feature>
<keyword evidence="3 7" id="KW-0812">Transmembrane</keyword>
<dbReference type="InterPro" id="IPR001107">
    <property type="entry name" value="Band_7"/>
</dbReference>
<comment type="subcellular location">
    <subcellularLocation>
        <location evidence="1">Membrane</location>
        <topology evidence="1">Single-pass membrane protein</topology>
    </subcellularLocation>
</comment>
<feature type="transmembrane region" description="Helical" evidence="7">
    <location>
        <begin position="303"/>
        <end position="321"/>
    </location>
</feature>
<evidence type="ECO:0000256" key="4">
    <source>
        <dbReference type="ARBA" id="ARBA00022989"/>
    </source>
</evidence>
<dbReference type="AlphaFoldDB" id="A0A848AWC5"/>
<evidence type="ECO:0000256" key="7">
    <source>
        <dbReference type="SAM" id="Phobius"/>
    </source>
</evidence>
<feature type="transmembrane region" description="Helical" evidence="7">
    <location>
        <begin position="227"/>
        <end position="248"/>
    </location>
</feature>
<gene>
    <name evidence="9" type="ORF">HF882_14400</name>
</gene>
<comment type="caution">
    <text evidence="9">The sequence shown here is derived from an EMBL/GenBank/DDBJ whole genome shotgun (WGS) entry which is preliminary data.</text>
</comment>
<dbReference type="GO" id="GO:0008233">
    <property type="term" value="F:peptidase activity"/>
    <property type="evidence" value="ECO:0007669"/>
    <property type="project" value="UniProtKB-KW"/>
</dbReference>
<name>A0A848AWC5_9BACT</name>
<evidence type="ECO:0000256" key="2">
    <source>
        <dbReference type="ARBA" id="ARBA00006971"/>
    </source>
</evidence>
<feature type="region of interest" description="Disordered" evidence="6">
    <location>
        <begin position="376"/>
        <end position="395"/>
    </location>
</feature>
<dbReference type="SMART" id="SM00244">
    <property type="entry name" value="PHB"/>
    <property type="match status" value="1"/>
</dbReference>
<evidence type="ECO:0000259" key="8">
    <source>
        <dbReference type="SMART" id="SM00244"/>
    </source>
</evidence>
<sequence length="659" mass="72961">MASKGDIRAAIDNSRLTTRLSIIGGITSLILLVLTLVLGAVKGELVGADVFSLAVIPYSLALLFSISALIYGMLGTSAAIENEEKMLLAGRASTNALNVEEDVRFTAGRSFENYRRFAPYVLSVLAALLVAGLLGYFFRHWAGRPADATPIGVDVATKSALFSAILMLVSVFAGAFFVGQSRGPAFRWLRPVGAWLVTGFAVMFVSTVAAIFVRNNIPAADTYAARVIFWLYAVLGLEFITNFVIEFYRPRTMRETRPIFESRLLALFTEPGGVMRNIAAALDYQFGFKVSGTWLYSFMERSFFPLVIIWAVILWGFTMIHEVGPSEVGVKERLGKVVETDLEPGIYWTLPWPFGEIRQFSCTDIHQVVIGELHDEKEEEAPEDDGHGHGPAPKAKKTALSPVVLWTAAHGGEDNNFIVAVPPTGKESSGRNSEASISFIRMVIPIDYQIRRDGVMNYGYKNLDPEKTLTRIGEQAATEYLASSSMMEVMSTDRLGAEAAMKKRIQELADMHELGIRIVAVTILDAHPPVEKVAPAYQNVIGAMEERETMIWKAKAYAAKTLPEAESKALQITSDAESYRYTTKTVAEAESGRFNTQLITYRAMPSMFRLRSYLDFLEKDAKDIRKFVIASGLSSEVYELNFEQKERLDLTDADITSVK</sequence>
<organism evidence="9 10">
    <name type="scientific">Victivallis vadensis</name>
    <dbReference type="NCBI Taxonomy" id="172901"/>
    <lineage>
        <taxon>Bacteria</taxon>
        <taxon>Pseudomonadati</taxon>
        <taxon>Lentisphaerota</taxon>
        <taxon>Lentisphaeria</taxon>
        <taxon>Victivallales</taxon>
        <taxon>Victivallaceae</taxon>
        <taxon>Victivallis</taxon>
    </lineage>
</organism>
<dbReference type="GO" id="GO:0006508">
    <property type="term" value="P:proteolysis"/>
    <property type="evidence" value="ECO:0007669"/>
    <property type="project" value="UniProtKB-KW"/>
</dbReference>
<feature type="domain" description="Band 7" evidence="8">
    <location>
        <begin position="318"/>
        <end position="540"/>
    </location>
</feature>